<organism evidence="1">
    <name type="scientific">marine metagenome</name>
    <dbReference type="NCBI Taxonomy" id="408172"/>
    <lineage>
        <taxon>unclassified sequences</taxon>
        <taxon>metagenomes</taxon>
        <taxon>ecological metagenomes</taxon>
    </lineage>
</organism>
<protein>
    <submittedName>
        <fullName evidence="1">Uncharacterized protein</fullName>
    </submittedName>
</protein>
<proteinExistence type="predicted"/>
<evidence type="ECO:0000313" key="1">
    <source>
        <dbReference type="EMBL" id="SVA63571.1"/>
    </source>
</evidence>
<dbReference type="AlphaFoldDB" id="A0A381XGH6"/>
<dbReference type="EMBL" id="UINC01015016">
    <property type="protein sequence ID" value="SVA63571.1"/>
    <property type="molecule type" value="Genomic_DNA"/>
</dbReference>
<name>A0A381XGH6_9ZZZZ</name>
<sequence>MSLFVGSSSEILFEDFGYDASADGASTLT</sequence>
<reference evidence="1" key="1">
    <citation type="submission" date="2018-05" db="EMBL/GenBank/DDBJ databases">
        <authorList>
            <person name="Lanie J.A."/>
            <person name="Ng W.-L."/>
            <person name="Kazmierczak K.M."/>
            <person name="Andrzejewski T.M."/>
            <person name="Davidsen T.M."/>
            <person name="Wayne K.J."/>
            <person name="Tettelin H."/>
            <person name="Glass J.I."/>
            <person name="Rusch D."/>
            <person name="Podicherti R."/>
            <person name="Tsui H.-C.T."/>
            <person name="Winkler M.E."/>
        </authorList>
    </citation>
    <scope>NUCLEOTIDE SEQUENCE</scope>
</reference>
<accession>A0A381XGH6</accession>
<gene>
    <name evidence="1" type="ORF">METZ01_LOCUS116425</name>
</gene>
<feature type="non-terminal residue" evidence="1">
    <location>
        <position position="29"/>
    </location>
</feature>